<proteinExistence type="predicted"/>
<evidence type="ECO:0000313" key="4">
    <source>
        <dbReference type="Proteomes" id="UP000829069"/>
    </source>
</evidence>
<evidence type="ECO:0000259" key="2">
    <source>
        <dbReference type="PROSITE" id="PS50056"/>
    </source>
</evidence>
<dbReference type="Proteomes" id="UP000829069">
    <property type="component" value="Chromosome"/>
</dbReference>
<reference evidence="3 4" key="1">
    <citation type="submission" date="2022-03" db="EMBL/GenBank/DDBJ databases">
        <title>Isotopic signatures of nitrous oxide derived from detoxification processes.</title>
        <authorList>
            <person name="Behrendt U."/>
            <person name="Buchen C."/>
            <person name="Well R."/>
            <person name="Ulrich A."/>
            <person name="Rohe L."/>
            <person name="Kolb S."/>
            <person name="Schloter M."/>
            <person name="Horn M.A."/>
            <person name="Augustin J."/>
        </authorList>
    </citation>
    <scope>NUCLEOTIDE SEQUENCE [LARGE SCALE GENOMIC DNA]</scope>
    <source>
        <strain evidence="3 4">S4-C24</strain>
    </source>
</reference>
<gene>
    <name evidence="3" type="ORF">MNQ99_04415</name>
</gene>
<dbReference type="InterPro" id="IPR000387">
    <property type="entry name" value="Tyr_Pase_dom"/>
</dbReference>
<feature type="domain" description="Tyrosine specific protein phosphatases" evidence="2">
    <location>
        <begin position="139"/>
        <end position="178"/>
    </location>
</feature>
<dbReference type="Gene3D" id="3.90.190.10">
    <property type="entry name" value="Protein tyrosine phosphatase superfamily"/>
    <property type="match status" value="1"/>
</dbReference>
<dbReference type="InterPro" id="IPR026893">
    <property type="entry name" value="Tyr/Ser_Pase_IphP-type"/>
</dbReference>
<evidence type="ECO:0000256" key="1">
    <source>
        <dbReference type="SAM" id="MobiDB-lite"/>
    </source>
</evidence>
<dbReference type="Pfam" id="PF13350">
    <property type="entry name" value="Y_phosphatase3"/>
    <property type="match status" value="1"/>
</dbReference>
<organism evidence="3 4">
    <name type="scientific">Arthrobacter sulfonylureivorans</name>
    <dbReference type="NCBI Taxonomy" id="2486855"/>
    <lineage>
        <taxon>Bacteria</taxon>
        <taxon>Bacillati</taxon>
        <taxon>Actinomycetota</taxon>
        <taxon>Actinomycetes</taxon>
        <taxon>Micrococcales</taxon>
        <taxon>Micrococcaceae</taxon>
        <taxon>Arthrobacter</taxon>
    </lineage>
</organism>
<name>A0ABY3WBP3_9MICC</name>
<dbReference type="PROSITE" id="PS00383">
    <property type="entry name" value="TYR_PHOSPHATASE_1"/>
    <property type="match status" value="1"/>
</dbReference>
<dbReference type="InterPro" id="IPR029021">
    <property type="entry name" value="Prot-tyrosine_phosphatase-like"/>
</dbReference>
<keyword evidence="4" id="KW-1185">Reference proteome</keyword>
<dbReference type="InterPro" id="IPR016130">
    <property type="entry name" value="Tyr_Pase_AS"/>
</dbReference>
<sequence>MSGRAKDSHPAGSGATGSGAPEVGDAALVPERGTAASDAVDWEGAVNARLVAGDIFRMGRAEWLTAAGWQQAYDDGVRTIVDLRNPGERSRRPTDPVVPPAALEKFTVLNRPTEEPGHPELAANAPYMNHPRFYLDNVRIFPQLIAEVFRTLAHAEGAVVVHCSAGRDRTGMVSMMLLQLAGVPAGQIADAHELGIRGINDWHRISPYRHPVESYISGDELEVRVADMRGSLLQVLSQLEVEPFLLRHGLARSDVEALRARMAG</sequence>
<dbReference type="EMBL" id="CP093326">
    <property type="protein sequence ID" value="UNK46610.1"/>
    <property type="molecule type" value="Genomic_DNA"/>
</dbReference>
<dbReference type="PROSITE" id="PS50056">
    <property type="entry name" value="TYR_PHOSPHATASE_2"/>
    <property type="match status" value="1"/>
</dbReference>
<evidence type="ECO:0000313" key="3">
    <source>
        <dbReference type="EMBL" id="UNK46610.1"/>
    </source>
</evidence>
<dbReference type="SUPFAM" id="SSF52799">
    <property type="entry name" value="(Phosphotyrosine protein) phosphatases II"/>
    <property type="match status" value="1"/>
</dbReference>
<accession>A0ABY3WBP3</accession>
<dbReference type="RefSeq" id="WP_241914586.1">
    <property type="nucleotide sequence ID" value="NZ_CP093326.1"/>
</dbReference>
<feature type="region of interest" description="Disordered" evidence="1">
    <location>
        <begin position="1"/>
        <end position="25"/>
    </location>
</feature>
<protein>
    <submittedName>
        <fullName evidence="3">Tyrosine-protein phosphatase</fullName>
    </submittedName>
</protein>